<reference evidence="8 9" key="1">
    <citation type="journal article" date="2011" name="Proc. Natl. Acad. Sci. U.S.A.">
        <title>Evolutionary erosion of yeast sex chromosomes by mating-type switching accidents.</title>
        <authorList>
            <person name="Gordon J.L."/>
            <person name="Armisen D."/>
            <person name="Proux-Wera E."/>
            <person name="Oheigeartaigh S.S."/>
            <person name="Byrne K.P."/>
            <person name="Wolfe K.H."/>
        </authorList>
    </citation>
    <scope>NUCLEOTIDE SEQUENCE [LARGE SCALE GENOMIC DNA]</scope>
    <source>
        <strain evidence="9">ATCC MYA-139 / BCRC 22969 / CBS 8797 / CCRC 22969 / KCTC 17520 / NBRC 10181 / NCYC 3082</strain>
    </source>
</reference>
<dbReference type="GeneID" id="34527779"/>
<dbReference type="eggNOG" id="ENOG502QPQC">
    <property type="taxonomic scope" value="Eukaryota"/>
</dbReference>
<organism evidence="8 9">
    <name type="scientific">Huiozyma naganishii (strain ATCC MYA-139 / BCRC 22969 / CBS 8797 / KCTC 17520 / NBRC 10181 / NCYC 3082 / Yp74L-3)</name>
    <name type="common">Yeast</name>
    <name type="synonym">Kazachstania naganishii</name>
    <dbReference type="NCBI Taxonomy" id="1071383"/>
    <lineage>
        <taxon>Eukaryota</taxon>
        <taxon>Fungi</taxon>
        <taxon>Dikarya</taxon>
        <taxon>Ascomycota</taxon>
        <taxon>Saccharomycotina</taxon>
        <taxon>Saccharomycetes</taxon>
        <taxon>Saccharomycetales</taxon>
        <taxon>Saccharomycetaceae</taxon>
        <taxon>Huiozyma</taxon>
    </lineage>
</organism>
<dbReference type="InterPro" id="IPR049451">
    <property type="entry name" value="AWP2-like_YTTT_rpt"/>
</dbReference>
<keyword evidence="6" id="KW-0472">Membrane</keyword>
<evidence type="ECO:0000259" key="7">
    <source>
        <dbReference type="Pfam" id="PF11765"/>
    </source>
</evidence>
<dbReference type="Proteomes" id="UP000006310">
    <property type="component" value="Chromosome 9"/>
</dbReference>
<dbReference type="InterPro" id="IPR000992">
    <property type="entry name" value="SRP1_TIP1"/>
</dbReference>
<feature type="transmembrane region" description="Helical" evidence="6">
    <location>
        <begin position="27"/>
        <end position="47"/>
    </location>
</feature>
<gene>
    <name evidence="8" type="primary">KNAG0I02500</name>
    <name evidence="8" type="ordered locus">KNAG_0I02500</name>
</gene>
<keyword evidence="6" id="KW-0812">Transmembrane</keyword>
<dbReference type="InterPro" id="IPR021031">
    <property type="entry name" value="Hyphal-reg_cell_wall_N"/>
</dbReference>
<comment type="subcellular location">
    <subcellularLocation>
        <location evidence="1">Secreted</location>
    </subcellularLocation>
</comment>
<dbReference type="RefSeq" id="XP_022466281.1">
    <property type="nucleotide sequence ID" value="XM_022609935.1"/>
</dbReference>
<dbReference type="GO" id="GO:0005576">
    <property type="term" value="C:extracellular region"/>
    <property type="evidence" value="ECO:0007669"/>
    <property type="project" value="UniProtKB-SubCell"/>
</dbReference>
<sequence length="1096" mass="113552">MSQIVIRFLHFVTCLFFTYRTPKAIMVNVRIGSSIATILLCIAGFAASISVSTDTILAGSVAGTEDVDVNSGAYLAIIHGATQNFGGNVNVDGALYIGNADSSDGKLNTDFTGGSLVNTGHIVVDNRNSSAALSMTWGGTTIENSGEIYFNGANVNNNGFTLQPSTTLNNKGLIYFGQDESSGYSSAVNIKGKTITNDGTICLKNVKAYLDASIGGSGCITIGDNTVYAIQSTNMGTLGPQTLYMSSSSSIIYVDTKGKTDNIKVAGFGNGNFLSFGTSIVSHSYDTKTGVLSFSIFIFISHKFNIGTGYTNSLFKQEQISNHIGLDLANNALYYNAPPPDASLPSACMPCDKSPWIPPAYTQLPETTTTVAAGVDSTATELLSFYPTTDRYGSVATLTSVTTIPFTIPSEYSTTATDEAGSSATEVVSYFTKTGADKGLETGTTTITIPFTVPSAYTTTAANGDDSSVTEIVSYFTKIGSAGDLETGMTTTTVPFTIPSAYTTTAANGNDSSATEIISYFTKTGSAGDLETGTTTTTVPFTLPSAYTTTAANGTSRSVTEIISYFTKTGSAGDLETGTTTTTVPFTLPSAYTITAANGTSRSVTEIISYFTKTGSAGDLETGTTTTTVPFTLPSAYTITGLDAMERSRTEFVSFFTKTGSAGDLETGTTTLVIIASSSVTPSSVASSESTSSELASVSSTASYATTVASSVSIAPSSSAVPWTTLFFYDPRVQAVELSVYANDIAHHQSEYDSYNELRTSMRYPQAVASAASDIAATRSEPNWSNIVTMVDTVSVCGLISGVPWYSTRLQQSLDAAFRARHIVVVYPSNVASRPVSSTASPLTSSVASSRKTTSRTSLVSSVTSTANHPSAISGSPSKALKSVVTGVASLRVSTEWDVITKHFRNTTIVTSCPPDSATRVPTTVAATVATTECDEVCQKGNDVAKTTTAPTTIVTVTSGTIHMETATVCDEECQSRKTTEATTTQQPVAGITSVTSTGAGAGEAATIGAAAEVKTPTAETTAATAGHKDTTVLSANKSATSAATSVPTPAAPSQVTNVTPTSTMAPLINIQSANGAVRYVCEAGYAVFALAALVL</sequence>
<dbReference type="OrthoDB" id="4070328at2759"/>
<dbReference type="OMA" id="ETYTDTQ"/>
<evidence type="ECO:0000313" key="8">
    <source>
        <dbReference type="EMBL" id="CCK72036.1"/>
    </source>
</evidence>
<accession>J7SAC3</accession>
<dbReference type="EMBL" id="HE978322">
    <property type="protein sequence ID" value="CCK72036.1"/>
    <property type="molecule type" value="Genomic_DNA"/>
</dbReference>
<name>J7SAC3_HUIN7</name>
<dbReference type="Pfam" id="PF11765">
    <property type="entry name" value="Hyphal_reg_CWP"/>
    <property type="match status" value="1"/>
</dbReference>
<evidence type="ECO:0000313" key="9">
    <source>
        <dbReference type="Proteomes" id="UP000006310"/>
    </source>
</evidence>
<dbReference type="GO" id="GO:0009277">
    <property type="term" value="C:fungal-type cell wall"/>
    <property type="evidence" value="ECO:0007669"/>
    <property type="project" value="UniProtKB-ARBA"/>
</dbReference>
<dbReference type="PROSITE" id="PS00724">
    <property type="entry name" value="SRP1_TIP1"/>
    <property type="match status" value="1"/>
</dbReference>
<feature type="domain" description="Hyphally-regulated cell wall protein N-terminal" evidence="7">
    <location>
        <begin position="40"/>
        <end position="358"/>
    </location>
</feature>
<evidence type="ECO:0000256" key="3">
    <source>
        <dbReference type="ARBA" id="ARBA00022729"/>
    </source>
</evidence>
<evidence type="ECO:0000256" key="1">
    <source>
        <dbReference type="ARBA" id="ARBA00004613"/>
    </source>
</evidence>
<dbReference type="Pfam" id="PF20646">
    <property type="entry name" value="Hpf1_C"/>
    <property type="match status" value="5"/>
</dbReference>
<evidence type="ECO:0000256" key="2">
    <source>
        <dbReference type="ARBA" id="ARBA00022525"/>
    </source>
</evidence>
<feature type="compositionally biased region" description="Polar residues" evidence="5">
    <location>
        <begin position="833"/>
        <end position="843"/>
    </location>
</feature>
<evidence type="ECO:0000256" key="5">
    <source>
        <dbReference type="SAM" id="MobiDB-lite"/>
    </source>
</evidence>
<proteinExistence type="predicted"/>
<keyword evidence="6" id="KW-1133">Transmembrane helix</keyword>
<evidence type="ECO:0000256" key="4">
    <source>
        <dbReference type="ARBA" id="ARBA00023180"/>
    </source>
</evidence>
<feature type="region of interest" description="Disordered" evidence="5">
    <location>
        <begin position="833"/>
        <end position="878"/>
    </location>
</feature>
<dbReference type="KEGG" id="kng:KNAG_0I02500"/>
<dbReference type="Pfam" id="PF00660">
    <property type="entry name" value="SRP1_TIP1"/>
    <property type="match status" value="1"/>
</dbReference>
<keyword evidence="4" id="KW-0325">Glycoprotein</keyword>
<keyword evidence="9" id="KW-1185">Reference proteome</keyword>
<keyword evidence="3" id="KW-0732">Signal</keyword>
<dbReference type="AlphaFoldDB" id="J7SAC3"/>
<protein>
    <recommendedName>
        <fullName evidence="7">Hyphally-regulated cell wall protein N-terminal domain-containing protein</fullName>
    </recommendedName>
</protein>
<feature type="compositionally biased region" description="Polar residues" evidence="5">
    <location>
        <begin position="868"/>
        <end position="877"/>
    </location>
</feature>
<evidence type="ECO:0000256" key="6">
    <source>
        <dbReference type="SAM" id="Phobius"/>
    </source>
</evidence>
<dbReference type="HOGENOM" id="CLU_283855_0_0_1"/>
<feature type="compositionally biased region" description="Low complexity" evidence="5">
    <location>
        <begin position="844"/>
        <end position="867"/>
    </location>
</feature>
<keyword evidence="2" id="KW-0964">Secreted</keyword>
<reference evidence="9" key="2">
    <citation type="submission" date="2012-08" db="EMBL/GenBank/DDBJ databases">
        <title>Genome sequence of Kazachstania naganishii.</title>
        <authorList>
            <person name="Gordon J.L."/>
            <person name="Armisen D."/>
            <person name="Proux-Wera E."/>
            <person name="OhEigeartaigh S.S."/>
            <person name="Byrne K.P."/>
            <person name="Wolfe K.H."/>
        </authorList>
    </citation>
    <scope>NUCLEOTIDE SEQUENCE [LARGE SCALE GENOMIC DNA]</scope>
    <source>
        <strain evidence="9">ATCC MYA-139 / BCRC 22969 / CBS 8797 / CCRC 22969 / KCTC 17520 / NBRC 10181 / NCYC 3082</strain>
    </source>
</reference>